<protein>
    <submittedName>
        <fullName evidence="2">Candidate membrane protein</fullName>
    </submittedName>
</protein>
<feature type="transmembrane region" description="Helical" evidence="1">
    <location>
        <begin position="71"/>
        <end position="92"/>
    </location>
</feature>
<accession>F5Y4E5</accession>
<keyword evidence="1" id="KW-0812">Transmembrane</keyword>
<reference evidence="2 3" key="2">
    <citation type="journal article" date="2011" name="PLoS ONE">
        <title>The Cyst-Dividing Bacterium Ramlibacter tataouinensis TTB310 Genome Reveals a Well-Stocked Toolbox for Adaptation to a Desert Environment.</title>
        <authorList>
            <person name="De Luca G."/>
            <person name="Barakat M."/>
            <person name="Ortet P."/>
            <person name="Fochesato S."/>
            <person name="Jourlin-Castelli C."/>
            <person name="Ansaldi M."/>
            <person name="Py B."/>
            <person name="Fichant G."/>
            <person name="Coutinho P.M."/>
            <person name="Voulhoux R."/>
            <person name="Bastien O."/>
            <person name="Marechal E."/>
            <person name="Henrissat B."/>
            <person name="Quentin Y."/>
            <person name="Noirot P."/>
            <person name="Filloux A."/>
            <person name="Mejean V."/>
            <person name="Dubow M.S."/>
            <person name="Barras F."/>
            <person name="Barbe V."/>
            <person name="Weissenbach J."/>
            <person name="Mihalcescu I."/>
            <person name="Vermeglio A."/>
            <person name="Achouak W."/>
            <person name="Heulin T."/>
        </authorList>
    </citation>
    <scope>NUCLEOTIDE SEQUENCE [LARGE SCALE GENOMIC DNA]</scope>
    <source>
        <strain evidence="3">ATCC BAA-407 / DSM 14655 / LMG 21543 / TTB310</strain>
    </source>
</reference>
<dbReference type="HOGENOM" id="CLU_124879_2_0_4"/>
<feature type="transmembrane region" description="Helical" evidence="1">
    <location>
        <begin position="104"/>
        <end position="124"/>
    </location>
</feature>
<dbReference type="KEGG" id="rta:Rta_26910"/>
<dbReference type="STRING" id="365046.Rta_26910"/>
<sequence>MQFTPLIAIHMSAALAAVALGPVALWARRGRTQRPRLHRAAGYAWVTLMVAAALSAVFIRDFRLPNIAGYTPIHLLVPATLGSLVIAFRLLARGDIRGHRRWMQILYVSACLVAGAFTLLPGRYLGDLVLGRWLGLV</sequence>
<name>F5Y4E5_RAMTT</name>
<dbReference type="Proteomes" id="UP000008385">
    <property type="component" value="Chromosome"/>
</dbReference>
<evidence type="ECO:0000313" key="3">
    <source>
        <dbReference type="Proteomes" id="UP000008385"/>
    </source>
</evidence>
<evidence type="ECO:0000313" key="2">
    <source>
        <dbReference type="EMBL" id="AEG93792.1"/>
    </source>
</evidence>
<feature type="transmembrane region" description="Helical" evidence="1">
    <location>
        <begin position="6"/>
        <end position="28"/>
    </location>
</feature>
<dbReference type="eggNOG" id="COG5395">
    <property type="taxonomic scope" value="Bacteria"/>
</dbReference>
<dbReference type="RefSeq" id="WP_013902023.1">
    <property type="nucleotide sequence ID" value="NC_015677.1"/>
</dbReference>
<dbReference type="AlphaFoldDB" id="F5Y4E5"/>
<organism evidence="2 3">
    <name type="scientific">Ramlibacter tataouinensis (strain ATCC BAA-407 / DSM 14655 / LMG 21543 / TTB310)</name>
    <dbReference type="NCBI Taxonomy" id="365046"/>
    <lineage>
        <taxon>Bacteria</taxon>
        <taxon>Pseudomonadati</taxon>
        <taxon>Pseudomonadota</taxon>
        <taxon>Betaproteobacteria</taxon>
        <taxon>Burkholderiales</taxon>
        <taxon>Comamonadaceae</taxon>
        <taxon>Ramlibacter</taxon>
    </lineage>
</organism>
<gene>
    <name evidence="2" type="ordered locus">Rta_26910</name>
</gene>
<dbReference type="EMBL" id="CP000245">
    <property type="protein sequence ID" value="AEG93792.1"/>
    <property type="molecule type" value="Genomic_DNA"/>
</dbReference>
<dbReference type="InterPro" id="IPR018750">
    <property type="entry name" value="DUF2306_membrane"/>
</dbReference>
<keyword evidence="1" id="KW-0472">Membrane</keyword>
<dbReference type="PATRIC" id="fig|365046.3.peg.2751"/>
<keyword evidence="3" id="KW-1185">Reference proteome</keyword>
<dbReference type="Pfam" id="PF10067">
    <property type="entry name" value="DUF2306"/>
    <property type="match status" value="1"/>
</dbReference>
<keyword evidence="1" id="KW-1133">Transmembrane helix</keyword>
<dbReference type="OrthoDB" id="3749011at2"/>
<feature type="transmembrane region" description="Helical" evidence="1">
    <location>
        <begin position="40"/>
        <end position="59"/>
    </location>
</feature>
<reference evidence="3" key="1">
    <citation type="submission" date="2006-01" db="EMBL/GenBank/DDBJ databases">
        <title>Genome of the cyst-dividing bacterium Ramlibacter tataouinensis.</title>
        <authorList>
            <person name="Barakat M."/>
            <person name="Ortet P."/>
            <person name="De Luca G."/>
            <person name="Jourlin-Castelli C."/>
            <person name="Ansaldi M."/>
            <person name="Py B."/>
            <person name="Fichant G."/>
            <person name="Coutinho P."/>
            <person name="Voulhoux R."/>
            <person name="Bastien O."/>
            <person name="Roy S."/>
            <person name="Marechal E."/>
            <person name="Henrissat B."/>
            <person name="Quentin Y."/>
            <person name="Noirot P."/>
            <person name="Filloux A."/>
            <person name="Mejean V."/>
            <person name="DuBow M."/>
            <person name="Barras F."/>
            <person name="Heulin T."/>
        </authorList>
    </citation>
    <scope>NUCLEOTIDE SEQUENCE [LARGE SCALE GENOMIC DNA]</scope>
    <source>
        <strain evidence="3">ATCC BAA-407 / DSM 14655 / LMG 21543 / TTB310</strain>
    </source>
</reference>
<evidence type="ECO:0000256" key="1">
    <source>
        <dbReference type="SAM" id="Phobius"/>
    </source>
</evidence>
<proteinExistence type="predicted"/>